<dbReference type="OrthoDB" id="9812221at2"/>
<dbReference type="InterPro" id="IPR036259">
    <property type="entry name" value="MFS_trans_sf"/>
</dbReference>
<dbReference type="InterPro" id="IPR020846">
    <property type="entry name" value="MFS_dom"/>
</dbReference>
<comment type="caution">
    <text evidence="9">The sequence shown here is derived from an EMBL/GenBank/DDBJ whole genome shotgun (WGS) entry which is preliminary data.</text>
</comment>
<keyword evidence="5 7" id="KW-1133">Transmembrane helix</keyword>
<evidence type="ECO:0000259" key="8">
    <source>
        <dbReference type="PROSITE" id="PS50850"/>
    </source>
</evidence>
<dbReference type="Proteomes" id="UP000257080">
    <property type="component" value="Unassembled WGS sequence"/>
</dbReference>
<feature type="transmembrane region" description="Helical" evidence="7">
    <location>
        <begin position="123"/>
        <end position="146"/>
    </location>
</feature>
<evidence type="ECO:0000313" key="9">
    <source>
        <dbReference type="EMBL" id="RFA28835.1"/>
    </source>
</evidence>
<keyword evidence="4 7" id="KW-0812">Transmembrane</keyword>
<feature type="transmembrane region" description="Helical" evidence="7">
    <location>
        <begin position="294"/>
        <end position="312"/>
    </location>
</feature>
<feature type="transmembrane region" description="Helical" evidence="7">
    <location>
        <begin position="318"/>
        <end position="344"/>
    </location>
</feature>
<dbReference type="CDD" id="cd17473">
    <property type="entry name" value="MFS_arabinose_efflux_permease_like"/>
    <property type="match status" value="1"/>
</dbReference>
<gene>
    <name evidence="9" type="ORF">B7R25_03740</name>
</gene>
<keyword evidence="3" id="KW-1003">Cell membrane</keyword>
<feature type="transmembrane region" description="Helical" evidence="7">
    <location>
        <begin position="99"/>
        <end position="117"/>
    </location>
</feature>
<reference evidence="9 10" key="1">
    <citation type="submission" date="2017-04" db="EMBL/GenBank/DDBJ databases">
        <title>Comparative genome analysis of Subtercola boreus.</title>
        <authorList>
            <person name="Cho Y.-J."/>
            <person name="Cho A."/>
            <person name="Kim O.-S."/>
            <person name="Lee J.-I."/>
        </authorList>
    </citation>
    <scope>NUCLEOTIDE SEQUENCE [LARGE SCALE GENOMIC DNA]</scope>
    <source>
        <strain evidence="9 10">P28004</strain>
    </source>
</reference>
<accession>A0A3E0WFA8</accession>
<evidence type="ECO:0000256" key="4">
    <source>
        <dbReference type="ARBA" id="ARBA00022692"/>
    </source>
</evidence>
<dbReference type="PRINTS" id="PR01035">
    <property type="entry name" value="TCRTETA"/>
</dbReference>
<evidence type="ECO:0000313" key="10">
    <source>
        <dbReference type="Proteomes" id="UP000257080"/>
    </source>
</evidence>
<feature type="transmembrane region" description="Helical" evidence="7">
    <location>
        <begin position="356"/>
        <end position="378"/>
    </location>
</feature>
<feature type="transmembrane region" description="Helical" evidence="7">
    <location>
        <begin position="158"/>
        <end position="182"/>
    </location>
</feature>
<feature type="transmembrane region" description="Helical" evidence="7">
    <location>
        <begin position="384"/>
        <end position="404"/>
    </location>
</feature>
<feature type="transmembrane region" description="Helical" evidence="7">
    <location>
        <begin position="33"/>
        <end position="55"/>
    </location>
</feature>
<dbReference type="EMBL" id="NBXE01000008">
    <property type="protein sequence ID" value="RFA28835.1"/>
    <property type="molecule type" value="Genomic_DNA"/>
</dbReference>
<keyword evidence="6 7" id="KW-0472">Membrane</keyword>
<dbReference type="GO" id="GO:0005886">
    <property type="term" value="C:plasma membrane"/>
    <property type="evidence" value="ECO:0007669"/>
    <property type="project" value="UniProtKB-SubCell"/>
</dbReference>
<dbReference type="Gene3D" id="1.20.1250.20">
    <property type="entry name" value="MFS general substrate transporter like domains"/>
    <property type="match status" value="1"/>
</dbReference>
<protein>
    <submittedName>
        <fullName evidence="9">MFS transporter</fullName>
    </submittedName>
</protein>
<evidence type="ECO:0000256" key="7">
    <source>
        <dbReference type="SAM" id="Phobius"/>
    </source>
</evidence>
<dbReference type="GO" id="GO:0022857">
    <property type="term" value="F:transmembrane transporter activity"/>
    <property type="evidence" value="ECO:0007669"/>
    <property type="project" value="InterPro"/>
</dbReference>
<comment type="subcellular location">
    <subcellularLocation>
        <location evidence="1">Cell membrane</location>
        <topology evidence="1">Multi-pass membrane protein</topology>
    </subcellularLocation>
</comment>
<evidence type="ECO:0000256" key="2">
    <source>
        <dbReference type="ARBA" id="ARBA00022448"/>
    </source>
</evidence>
<evidence type="ECO:0000256" key="3">
    <source>
        <dbReference type="ARBA" id="ARBA00022475"/>
    </source>
</evidence>
<dbReference type="SUPFAM" id="SSF103473">
    <property type="entry name" value="MFS general substrate transporter"/>
    <property type="match status" value="1"/>
</dbReference>
<evidence type="ECO:0000256" key="5">
    <source>
        <dbReference type="ARBA" id="ARBA00022989"/>
    </source>
</evidence>
<dbReference type="AlphaFoldDB" id="A0A3E0WFA8"/>
<dbReference type="PANTHER" id="PTHR23517">
    <property type="entry name" value="RESISTANCE PROTEIN MDTM, PUTATIVE-RELATED-RELATED"/>
    <property type="match status" value="1"/>
</dbReference>
<evidence type="ECO:0000256" key="1">
    <source>
        <dbReference type="ARBA" id="ARBA00004651"/>
    </source>
</evidence>
<feature type="transmembrane region" description="Helical" evidence="7">
    <location>
        <begin position="188"/>
        <end position="207"/>
    </location>
</feature>
<feature type="transmembrane region" description="Helical" evidence="7">
    <location>
        <begin position="67"/>
        <end position="87"/>
    </location>
</feature>
<dbReference type="RefSeq" id="WP_116417625.1">
    <property type="nucleotide sequence ID" value="NZ_NBXC01000008.1"/>
</dbReference>
<sequence length="422" mass="43515">MSERTATTDRLDDSEAGIDPITGRSATTLQGTLLLICSCLPVLGAVLLAPILPTLSQVFASTAGADALVPLVLTVPALMIAIIAPFAGSIVDRMGRKRLLVGALVIYAVLGTAPLYLDTLGAILLSRVGVGIAEAAIITCCTTLLADYFRGRRRDRYFGMQTVVTSLAATLFIVVGGILGSGGWRTPFWIYAISLLIAIPVALLVWAPKPAHSTNPVRVKLSPIPWRLLALPCAVTVFGGIVFYSLIVELPYVLAGLGVSDPAVIGLGSAVVSLATAAGAISFRWLARRGVRTLLCLAFGLAAVGLVIVWFASSVPIAIIGSMVTSLGTGILLPTLLTWAVSHLSFEQRGRGTGRWTACLFFGQFASPLILLAIGAQAGGLQPALGILGVASAVVAIAVGLVLARSATASARTTADASAAAH</sequence>
<feature type="domain" description="Major facilitator superfamily (MFS) profile" evidence="8">
    <location>
        <begin position="30"/>
        <end position="407"/>
    </location>
</feature>
<evidence type="ECO:0000256" key="6">
    <source>
        <dbReference type="ARBA" id="ARBA00023136"/>
    </source>
</evidence>
<dbReference type="InterPro" id="IPR001958">
    <property type="entry name" value="Tet-R_TetA/multi-R_MdtG-like"/>
</dbReference>
<name>A0A3E0WFA8_9MICO</name>
<keyword evidence="2" id="KW-0813">Transport</keyword>
<organism evidence="9 10">
    <name type="scientific">Subtercola boreus</name>
    <dbReference type="NCBI Taxonomy" id="120213"/>
    <lineage>
        <taxon>Bacteria</taxon>
        <taxon>Bacillati</taxon>
        <taxon>Actinomycetota</taxon>
        <taxon>Actinomycetes</taxon>
        <taxon>Micrococcales</taxon>
        <taxon>Microbacteriaceae</taxon>
        <taxon>Subtercola</taxon>
    </lineage>
</organism>
<dbReference type="InterPro" id="IPR011701">
    <property type="entry name" value="MFS"/>
</dbReference>
<feature type="transmembrane region" description="Helical" evidence="7">
    <location>
        <begin position="228"/>
        <end position="247"/>
    </location>
</feature>
<proteinExistence type="predicted"/>
<dbReference type="InterPro" id="IPR050171">
    <property type="entry name" value="MFS_Transporters"/>
</dbReference>
<dbReference type="Pfam" id="PF07690">
    <property type="entry name" value="MFS_1"/>
    <property type="match status" value="1"/>
</dbReference>
<dbReference type="PROSITE" id="PS50850">
    <property type="entry name" value="MFS"/>
    <property type="match status" value="1"/>
</dbReference>
<feature type="transmembrane region" description="Helical" evidence="7">
    <location>
        <begin position="267"/>
        <end position="287"/>
    </location>
</feature>